<dbReference type="EC" id="3.4.26.1" evidence="10"/>
<evidence type="ECO:0000259" key="12">
    <source>
        <dbReference type="Pfam" id="PF02517"/>
    </source>
</evidence>
<keyword evidence="8 11" id="KW-0472">Membrane</keyword>
<dbReference type="GO" id="GO:0004222">
    <property type="term" value="F:metalloendopeptidase activity"/>
    <property type="evidence" value="ECO:0007669"/>
    <property type="project" value="InterPro"/>
</dbReference>
<evidence type="ECO:0000256" key="1">
    <source>
        <dbReference type="ARBA" id="ARBA00004477"/>
    </source>
</evidence>
<feature type="domain" description="CAAX prenyl protease 2/Lysostaphin resistance protein A-like" evidence="12">
    <location>
        <begin position="131"/>
        <end position="239"/>
    </location>
</feature>
<evidence type="ECO:0000256" key="7">
    <source>
        <dbReference type="ARBA" id="ARBA00022989"/>
    </source>
</evidence>
<evidence type="ECO:0000256" key="2">
    <source>
        <dbReference type="ARBA" id="ARBA00006897"/>
    </source>
</evidence>
<gene>
    <name evidence="13" type="ORF">PUMCH_004671</name>
</gene>
<keyword evidence="3" id="KW-0645">Protease</keyword>
<keyword evidence="5" id="KW-0378">Hydrolase</keyword>
<dbReference type="EMBL" id="CP138899">
    <property type="protein sequence ID" value="WPK27290.1"/>
    <property type="molecule type" value="Genomic_DNA"/>
</dbReference>
<dbReference type="Pfam" id="PF02517">
    <property type="entry name" value="Rce1-like"/>
    <property type="match status" value="1"/>
</dbReference>
<keyword evidence="6" id="KW-0256">Endoplasmic reticulum</keyword>
<comment type="subcellular location">
    <subcellularLocation>
        <location evidence="1">Endoplasmic reticulum membrane</location>
        <topology evidence="1">Multi-pass membrane protein</topology>
    </subcellularLocation>
</comment>
<comment type="similarity">
    <text evidence="2">Belongs to the peptidase U48 family.</text>
</comment>
<evidence type="ECO:0000256" key="6">
    <source>
        <dbReference type="ARBA" id="ARBA00022824"/>
    </source>
</evidence>
<evidence type="ECO:0000256" key="8">
    <source>
        <dbReference type="ARBA" id="ARBA00023136"/>
    </source>
</evidence>
<dbReference type="GO" id="GO:0071586">
    <property type="term" value="P:CAAX-box protein processing"/>
    <property type="evidence" value="ECO:0007669"/>
    <property type="project" value="InterPro"/>
</dbReference>
<dbReference type="AlphaFoldDB" id="A0AAX4HFE2"/>
<reference evidence="13 14" key="1">
    <citation type="submission" date="2023-10" db="EMBL/GenBank/DDBJ databases">
        <title>Draft Genome Sequence of Candida saopaulonensis from a very Premature Infant with Sepsis.</title>
        <authorList>
            <person name="Ning Y."/>
            <person name="Dai R."/>
            <person name="Xiao M."/>
            <person name="Xu Y."/>
            <person name="Yan Q."/>
            <person name="Zhang L."/>
        </authorList>
    </citation>
    <scope>NUCLEOTIDE SEQUENCE [LARGE SCALE GENOMIC DNA]</scope>
    <source>
        <strain evidence="13 14">19XY460</strain>
    </source>
</reference>
<feature type="transmembrane region" description="Helical" evidence="11">
    <location>
        <begin position="96"/>
        <end position="116"/>
    </location>
</feature>
<dbReference type="PANTHER" id="PTHR13046">
    <property type="entry name" value="PROTEASE U48 CAAX PRENYL PROTEASE RCE1"/>
    <property type="match status" value="1"/>
</dbReference>
<name>A0AAX4HFE2_9ASCO</name>
<evidence type="ECO:0000256" key="3">
    <source>
        <dbReference type="ARBA" id="ARBA00022670"/>
    </source>
</evidence>
<evidence type="ECO:0000313" key="14">
    <source>
        <dbReference type="Proteomes" id="UP001338582"/>
    </source>
</evidence>
<feature type="transmembrane region" description="Helical" evidence="11">
    <location>
        <begin position="222"/>
        <end position="241"/>
    </location>
</feature>
<keyword evidence="4 11" id="KW-0812">Transmembrane</keyword>
<keyword evidence="14" id="KW-1185">Reference proteome</keyword>
<evidence type="ECO:0000256" key="11">
    <source>
        <dbReference type="SAM" id="Phobius"/>
    </source>
</evidence>
<dbReference type="KEGG" id="asau:88175731"/>
<accession>A0AAX4HFE2</accession>
<dbReference type="InterPro" id="IPR039731">
    <property type="entry name" value="Rce1"/>
</dbReference>
<evidence type="ECO:0000313" key="13">
    <source>
        <dbReference type="EMBL" id="WPK27290.1"/>
    </source>
</evidence>
<dbReference type="GeneID" id="88175731"/>
<evidence type="ECO:0000256" key="4">
    <source>
        <dbReference type="ARBA" id="ARBA00022692"/>
    </source>
</evidence>
<dbReference type="PANTHER" id="PTHR13046:SF0">
    <property type="entry name" value="CAAX PRENYL PROTEASE 2"/>
    <property type="match status" value="1"/>
</dbReference>
<comment type="catalytic activity">
    <reaction evidence="9">
        <text>Hydrolyzes the peptide bond -P2-(S-farnesyl or geranylgeranyl)C-P1'-P2'-P3'-COOH where P1' and P2' are amino acids with aliphatic sidechains and P3' is any C-terminal residue.</text>
        <dbReference type="EC" id="3.4.26.1"/>
    </reaction>
</comment>
<dbReference type="InterPro" id="IPR003675">
    <property type="entry name" value="Rce1/LyrA-like_dom"/>
</dbReference>
<evidence type="ECO:0000256" key="9">
    <source>
        <dbReference type="ARBA" id="ARBA00047280"/>
    </source>
</evidence>
<organism evidence="13 14">
    <name type="scientific">Australozyma saopauloensis</name>
    <dbReference type="NCBI Taxonomy" id="291208"/>
    <lineage>
        <taxon>Eukaryota</taxon>
        <taxon>Fungi</taxon>
        <taxon>Dikarya</taxon>
        <taxon>Ascomycota</taxon>
        <taxon>Saccharomycotina</taxon>
        <taxon>Pichiomycetes</taxon>
        <taxon>Metschnikowiaceae</taxon>
        <taxon>Australozyma</taxon>
    </lineage>
</organism>
<feature type="transmembrane region" description="Helical" evidence="11">
    <location>
        <begin position="194"/>
        <end position="215"/>
    </location>
</feature>
<dbReference type="Proteomes" id="UP001338582">
    <property type="component" value="Chromosome 6"/>
</dbReference>
<evidence type="ECO:0000256" key="10">
    <source>
        <dbReference type="ARBA" id="ARBA00049729"/>
    </source>
</evidence>
<dbReference type="RefSeq" id="XP_062879668.1">
    <property type="nucleotide sequence ID" value="XM_063023598.1"/>
</dbReference>
<protein>
    <recommendedName>
        <fullName evidence="10">intramembrane prenyl-peptidase Rce1</fullName>
        <ecNumber evidence="10">3.4.26.1</ecNumber>
    </recommendedName>
</protein>
<feature type="transmembrane region" description="Helical" evidence="11">
    <location>
        <begin position="42"/>
        <end position="64"/>
    </location>
</feature>
<keyword evidence="7 11" id="KW-1133">Transmembrane helix</keyword>
<feature type="transmembrane region" description="Helical" evidence="11">
    <location>
        <begin position="253"/>
        <end position="271"/>
    </location>
</feature>
<dbReference type="GO" id="GO:0005789">
    <property type="term" value="C:endoplasmic reticulum membrane"/>
    <property type="evidence" value="ECO:0007669"/>
    <property type="project" value="UniProtKB-SubCell"/>
</dbReference>
<sequence length="272" mass="30891">MIPHILLATAVALSYVAAIRINIPVLLRAADRSDPAVIRYRMTRILFLCVFLFVTLPLILLYGLNSYELPWEVIKQFGIVPGYTVNGDFGEDSVNVLRYIGIMCVLYMGPIAHYIFNESQSVLNDFFFSFLVLTGVRDHIFAPITEEFVYRAGVIATLKPVLTNSQIMRWLPALFGLAHVHHGYNLFYNEGHPLGFTLLNVGFQLIYTSIFGLLANKVFLDTGCNLWCAIAVHVICNLLGFPSFEMRSTHPRWFIIYCSLLCTGLYLFYILL</sequence>
<proteinExistence type="inferred from homology"/>
<evidence type="ECO:0000256" key="5">
    <source>
        <dbReference type="ARBA" id="ARBA00022801"/>
    </source>
</evidence>